<gene>
    <name evidence="1" type="ORF">C2845_PM15G24550</name>
</gene>
<proteinExistence type="predicted"/>
<protein>
    <submittedName>
        <fullName evidence="1">Uncharacterized protein</fullName>
    </submittedName>
</protein>
<evidence type="ECO:0000313" key="2">
    <source>
        <dbReference type="Proteomes" id="UP000275267"/>
    </source>
</evidence>
<name>A0A3L6QBF8_PANMI</name>
<keyword evidence="2" id="KW-1185">Reference proteome</keyword>
<dbReference type="AlphaFoldDB" id="A0A3L6QBF8"/>
<evidence type="ECO:0000313" key="1">
    <source>
        <dbReference type="EMBL" id="RLM75581.1"/>
    </source>
</evidence>
<accession>A0A3L6QBF8</accession>
<dbReference type="Proteomes" id="UP000275267">
    <property type="component" value="Unassembled WGS sequence"/>
</dbReference>
<comment type="caution">
    <text evidence="1">The sequence shown here is derived from an EMBL/GenBank/DDBJ whole genome shotgun (WGS) entry which is preliminary data.</text>
</comment>
<dbReference type="Pfam" id="PF05553">
    <property type="entry name" value="DUF761"/>
    <property type="match status" value="1"/>
</dbReference>
<organism evidence="1 2">
    <name type="scientific">Panicum miliaceum</name>
    <name type="common">Proso millet</name>
    <name type="synonym">Broomcorn millet</name>
    <dbReference type="NCBI Taxonomy" id="4540"/>
    <lineage>
        <taxon>Eukaryota</taxon>
        <taxon>Viridiplantae</taxon>
        <taxon>Streptophyta</taxon>
        <taxon>Embryophyta</taxon>
        <taxon>Tracheophyta</taxon>
        <taxon>Spermatophyta</taxon>
        <taxon>Magnoliopsida</taxon>
        <taxon>Liliopsida</taxon>
        <taxon>Poales</taxon>
        <taxon>Poaceae</taxon>
        <taxon>PACMAD clade</taxon>
        <taxon>Panicoideae</taxon>
        <taxon>Panicodae</taxon>
        <taxon>Paniceae</taxon>
        <taxon>Panicinae</taxon>
        <taxon>Panicum</taxon>
        <taxon>Panicum sect. Panicum</taxon>
    </lineage>
</organism>
<dbReference type="OrthoDB" id="1104789at2759"/>
<dbReference type="InterPro" id="IPR008480">
    <property type="entry name" value="DUF761_pln"/>
</dbReference>
<dbReference type="EMBL" id="PQIB02000013">
    <property type="protein sequence ID" value="RLM75581.1"/>
    <property type="molecule type" value="Genomic_DNA"/>
</dbReference>
<reference evidence="2" key="1">
    <citation type="journal article" date="2019" name="Nat. Commun.">
        <title>The genome of broomcorn millet.</title>
        <authorList>
            <person name="Zou C."/>
            <person name="Miki D."/>
            <person name="Li D."/>
            <person name="Tang Q."/>
            <person name="Xiao L."/>
            <person name="Rajput S."/>
            <person name="Deng P."/>
            <person name="Jia W."/>
            <person name="Huang R."/>
            <person name="Zhang M."/>
            <person name="Sun Y."/>
            <person name="Hu J."/>
            <person name="Fu X."/>
            <person name="Schnable P.S."/>
            <person name="Li F."/>
            <person name="Zhang H."/>
            <person name="Feng B."/>
            <person name="Zhu X."/>
            <person name="Liu R."/>
            <person name="Schnable J.C."/>
            <person name="Zhu J.-K."/>
            <person name="Zhang H."/>
        </authorList>
    </citation>
    <scope>NUCLEOTIDE SEQUENCE [LARGE SCALE GENOMIC DNA]</scope>
</reference>
<sequence>MDVDQGLMPRWHISPFIKRLAPACARAIDQQGSNLCLSLIESEMEALLPSSISPKISTILQSHVYPRVGRVLRALARFKSLLLDALGDTKRGARGKKRHAAIRCRSPSSSRKRSKQVAASVFMKPHLAWSGGLSSSPARAAAALDASYHVYPCLESAWNAVVPAPAGVAGGGEDGAAAAEYCGYLRWLEEEMPDEVMVVEEEEEEEEDVDGGGNEIDMLAEKFIARCRANFLLEKQESYDRRCQEIIARSI</sequence>
<dbReference type="PANTHER" id="PTHR33450">
    <property type="entry name" value="EMB|CAB67623.1-RELATED"/>
    <property type="match status" value="1"/>
</dbReference>
<dbReference type="STRING" id="4540.A0A3L6QBF8"/>
<dbReference type="PANTHER" id="PTHR33450:SF4">
    <property type="entry name" value="OS04G0665666 PROTEIN"/>
    <property type="match status" value="1"/>
</dbReference>